<comment type="caution">
    <text evidence="3">The sequence shown here is derived from an EMBL/GenBank/DDBJ whole genome shotgun (WGS) entry which is preliminary data.</text>
</comment>
<feature type="domain" description="Gfo/Idh/MocA-like oxidoreductase N-terminal" evidence="1">
    <location>
        <begin position="8"/>
        <end position="128"/>
    </location>
</feature>
<evidence type="ECO:0000313" key="4">
    <source>
        <dbReference type="Proteomes" id="UP001589818"/>
    </source>
</evidence>
<sequence>MTASVKLRGAVIGYGGAFNMGKHHASKMMGSGIDFVAACDLDPARAEQAKQDFPDIRVFTNVSELLAQPDIDLVTVITPHNTHAPLAEQILVSGKHCILEKPMCIRAEDADKLVQLASQRGLMLSVFHNRRWDGWYLTVKDLVNRDLIGDIFHMEMYMGGYSQPGTWWRSSKEISGGMFYDWGAHYIDYLLGLVPGKVQSVRGYIHNRVWHDVTNEDHIESHIQFESGAAAHVEMSSIARAGKAMIRILGTKGAVVVNNIGDSQMTLYSEVNGLKIETSVPCLKENHDAYYHNIADHLYNGAELIVKPEEARRVIAILETTELSALAGKELELPYEISLQEEQAV</sequence>
<proteinExistence type="predicted"/>
<dbReference type="Gene3D" id="3.30.360.10">
    <property type="entry name" value="Dihydrodipicolinate Reductase, domain 2"/>
    <property type="match status" value="1"/>
</dbReference>
<dbReference type="Proteomes" id="UP001589818">
    <property type="component" value="Unassembled WGS sequence"/>
</dbReference>
<dbReference type="InterPro" id="IPR051317">
    <property type="entry name" value="Gfo/Idh/MocA_oxidoreduct"/>
</dbReference>
<dbReference type="RefSeq" id="WP_204818161.1">
    <property type="nucleotide sequence ID" value="NZ_JANHOF010000004.1"/>
</dbReference>
<dbReference type="InterPro" id="IPR055170">
    <property type="entry name" value="GFO_IDH_MocA-like_dom"/>
</dbReference>
<name>A0ABV6J8S1_9BACL</name>
<dbReference type="InterPro" id="IPR036291">
    <property type="entry name" value="NAD(P)-bd_dom_sf"/>
</dbReference>
<dbReference type="Pfam" id="PF01408">
    <property type="entry name" value="GFO_IDH_MocA"/>
    <property type="match status" value="1"/>
</dbReference>
<dbReference type="PANTHER" id="PTHR43708">
    <property type="entry name" value="CONSERVED EXPRESSED OXIDOREDUCTASE (EUROFUNG)"/>
    <property type="match status" value="1"/>
</dbReference>
<keyword evidence="4" id="KW-1185">Reference proteome</keyword>
<gene>
    <name evidence="3" type="ORF">ACFFJ8_07310</name>
</gene>
<feature type="domain" description="GFO/IDH/MocA-like oxidoreductase" evidence="2">
    <location>
        <begin position="136"/>
        <end position="255"/>
    </location>
</feature>
<organism evidence="3 4">
    <name type="scientific">Paenibacillus mendelii</name>
    <dbReference type="NCBI Taxonomy" id="206163"/>
    <lineage>
        <taxon>Bacteria</taxon>
        <taxon>Bacillati</taxon>
        <taxon>Bacillota</taxon>
        <taxon>Bacilli</taxon>
        <taxon>Bacillales</taxon>
        <taxon>Paenibacillaceae</taxon>
        <taxon>Paenibacillus</taxon>
    </lineage>
</organism>
<evidence type="ECO:0000313" key="3">
    <source>
        <dbReference type="EMBL" id="MFC0391183.1"/>
    </source>
</evidence>
<dbReference type="SUPFAM" id="SSF51735">
    <property type="entry name" value="NAD(P)-binding Rossmann-fold domains"/>
    <property type="match status" value="1"/>
</dbReference>
<evidence type="ECO:0000259" key="1">
    <source>
        <dbReference type="Pfam" id="PF01408"/>
    </source>
</evidence>
<evidence type="ECO:0000259" key="2">
    <source>
        <dbReference type="Pfam" id="PF22725"/>
    </source>
</evidence>
<reference evidence="3 4" key="1">
    <citation type="submission" date="2024-09" db="EMBL/GenBank/DDBJ databases">
        <authorList>
            <person name="Sun Q."/>
            <person name="Mori K."/>
        </authorList>
    </citation>
    <scope>NUCLEOTIDE SEQUENCE [LARGE SCALE GENOMIC DNA]</scope>
    <source>
        <strain evidence="3 4">CCM 4839</strain>
    </source>
</reference>
<dbReference type="InterPro" id="IPR000683">
    <property type="entry name" value="Gfo/Idh/MocA-like_OxRdtase_N"/>
</dbReference>
<accession>A0ABV6J8S1</accession>
<protein>
    <submittedName>
        <fullName evidence="3">Gfo/Idh/MocA family protein</fullName>
    </submittedName>
</protein>
<dbReference type="PANTHER" id="PTHR43708:SF8">
    <property type="entry name" value="OXIDOREDUCTASE"/>
    <property type="match status" value="1"/>
</dbReference>
<dbReference type="SUPFAM" id="SSF55347">
    <property type="entry name" value="Glyceraldehyde-3-phosphate dehydrogenase-like, C-terminal domain"/>
    <property type="match status" value="1"/>
</dbReference>
<dbReference type="Pfam" id="PF22725">
    <property type="entry name" value="GFO_IDH_MocA_C3"/>
    <property type="match status" value="1"/>
</dbReference>
<dbReference type="EMBL" id="JBHLVF010000010">
    <property type="protein sequence ID" value="MFC0391183.1"/>
    <property type="molecule type" value="Genomic_DNA"/>
</dbReference>
<dbReference type="Gene3D" id="3.40.50.720">
    <property type="entry name" value="NAD(P)-binding Rossmann-like Domain"/>
    <property type="match status" value="1"/>
</dbReference>